<accession>A0A1H8ADS1</accession>
<dbReference type="AlphaFoldDB" id="A0A1H8ADS1"/>
<keyword evidence="1" id="KW-0812">Transmembrane</keyword>
<feature type="transmembrane region" description="Helical" evidence="1">
    <location>
        <begin position="80"/>
        <end position="99"/>
    </location>
</feature>
<dbReference type="InterPro" id="IPR036259">
    <property type="entry name" value="MFS_trans_sf"/>
</dbReference>
<keyword evidence="1" id="KW-1133">Transmembrane helix</keyword>
<protein>
    <recommendedName>
        <fullName evidence="4">DUF4199 domain-containing protein</fullName>
    </recommendedName>
</protein>
<dbReference type="SUPFAM" id="SSF103473">
    <property type="entry name" value="MFS general substrate transporter"/>
    <property type="match status" value="1"/>
</dbReference>
<keyword evidence="1" id="KW-0472">Membrane</keyword>
<evidence type="ECO:0008006" key="4">
    <source>
        <dbReference type="Google" id="ProtNLM"/>
    </source>
</evidence>
<sequence length="193" mass="21450">MSQETDKEIKKQGLIKGVFLGLVISAISIIYFYFMVTAAKSAVIITFGSMVFSYLLPLTAAALFSLSLRKKIGGLWTMRQAGTGIFIMFFVSYIMVFIIKDQVFAKVIEPNMVQKTETAMVNALNKLKDETTKPEEKKEADAKIVEMKKAFDAEKTVTIGQQIQSLGISIIFLFVLSIIFAAFFKREPVGSAS</sequence>
<dbReference type="STRING" id="551995.SAMN05192574_101478"/>
<proteinExistence type="predicted"/>
<gene>
    <name evidence="2" type="ORF">SAMN05192574_101478</name>
</gene>
<evidence type="ECO:0000313" key="3">
    <source>
        <dbReference type="Proteomes" id="UP000198942"/>
    </source>
</evidence>
<name>A0A1H8ADS1_9SPHI</name>
<reference evidence="3" key="1">
    <citation type="submission" date="2016-10" db="EMBL/GenBank/DDBJ databases">
        <authorList>
            <person name="Varghese N."/>
            <person name="Submissions S."/>
        </authorList>
    </citation>
    <scope>NUCLEOTIDE SEQUENCE [LARGE SCALE GENOMIC DNA]</scope>
    <source>
        <strain evidence="3">Gh-48</strain>
    </source>
</reference>
<dbReference type="OrthoDB" id="660361at2"/>
<organism evidence="2 3">
    <name type="scientific">Mucilaginibacter gossypiicola</name>
    <dbReference type="NCBI Taxonomy" id="551995"/>
    <lineage>
        <taxon>Bacteria</taxon>
        <taxon>Pseudomonadati</taxon>
        <taxon>Bacteroidota</taxon>
        <taxon>Sphingobacteriia</taxon>
        <taxon>Sphingobacteriales</taxon>
        <taxon>Sphingobacteriaceae</taxon>
        <taxon>Mucilaginibacter</taxon>
    </lineage>
</organism>
<evidence type="ECO:0000313" key="2">
    <source>
        <dbReference type="EMBL" id="SEM68915.1"/>
    </source>
</evidence>
<feature type="transmembrane region" description="Helical" evidence="1">
    <location>
        <begin position="42"/>
        <end position="68"/>
    </location>
</feature>
<dbReference type="RefSeq" id="WP_091207106.1">
    <property type="nucleotide sequence ID" value="NZ_FOCL01000001.1"/>
</dbReference>
<dbReference type="EMBL" id="FOCL01000001">
    <property type="protein sequence ID" value="SEM68915.1"/>
    <property type="molecule type" value="Genomic_DNA"/>
</dbReference>
<feature type="transmembrane region" description="Helical" evidence="1">
    <location>
        <begin position="163"/>
        <end position="184"/>
    </location>
</feature>
<dbReference type="InterPro" id="IPR025250">
    <property type="entry name" value="DUF4199"/>
</dbReference>
<feature type="transmembrane region" description="Helical" evidence="1">
    <location>
        <begin position="17"/>
        <end position="36"/>
    </location>
</feature>
<dbReference type="Pfam" id="PF13858">
    <property type="entry name" value="DUF4199"/>
    <property type="match status" value="1"/>
</dbReference>
<keyword evidence="3" id="KW-1185">Reference proteome</keyword>
<evidence type="ECO:0000256" key="1">
    <source>
        <dbReference type="SAM" id="Phobius"/>
    </source>
</evidence>
<dbReference type="Proteomes" id="UP000198942">
    <property type="component" value="Unassembled WGS sequence"/>
</dbReference>